<feature type="domain" description="N-acetyltransferase" evidence="3">
    <location>
        <begin position="7"/>
        <end position="149"/>
    </location>
</feature>
<dbReference type="STRING" id="314230.DSM3645_02433"/>
<dbReference type="Gene3D" id="3.40.630.30">
    <property type="match status" value="1"/>
</dbReference>
<name>A3ZVF0_9BACT</name>
<protein>
    <submittedName>
        <fullName evidence="4">Probable acetyltransferase</fullName>
    </submittedName>
</protein>
<dbReference type="Proteomes" id="UP000004358">
    <property type="component" value="Unassembled WGS sequence"/>
</dbReference>
<gene>
    <name evidence="4" type="ORF">DSM3645_02433</name>
</gene>
<evidence type="ECO:0000256" key="1">
    <source>
        <dbReference type="ARBA" id="ARBA00022679"/>
    </source>
</evidence>
<dbReference type="eggNOG" id="COG0456">
    <property type="taxonomic scope" value="Bacteria"/>
</dbReference>
<dbReference type="PANTHER" id="PTHR43800">
    <property type="entry name" value="PEPTIDYL-LYSINE N-ACETYLTRANSFERASE YJAB"/>
    <property type="match status" value="1"/>
</dbReference>
<evidence type="ECO:0000313" key="5">
    <source>
        <dbReference type="Proteomes" id="UP000004358"/>
    </source>
</evidence>
<evidence type="ECO:0000313" key="4">
    <source>
        <dbReference type="EMBL" id="EAQ79296.1"/>
    </source>
</evidence>
<keyword evidence="1 4" id="KW-0808">Transferase</keyword>
<proteinExistence type="predicted"/>
<reference evidence="4 5" key="1">
    <citation type="submission" date="2006-02" db="EMBL/GenBank/DDBJ databases">
        <authorList>
            <person name="Amann R."/>
            <person name="Ferriera S."/>
            <person name="Johnson J."/>
            <person name="Kravitz S."/>
            <person name="Halpern A."/>
            <person name="Remington K."/>
            <person name="Beeson K."/>
            <person name="Tran B."/>
            <person name="Rogers Y.-H."/>
            <person name="Friedman R."/>
            <person name="Venter J.C."/>
        </authorList>
    </citation>
    <scope>NUCLEOTIDE SEQUENCE [LARGE SCALE GENOMIC DNA]</scope>
    <source>
        <strain evidence="4 5">DSM 3645</strain>
    </source>
</reference>
<dbReference type="GO" id="GO:0016747">
    <property type="term" value="F:acyltransferase activity, transferring groups other than amino-acyl groups"/>
    <property type="evidence" value="ECO:0007669"/>
    <property type="project" value="InterPro"/>
</dbReference>
<dbReference type="SUPFAM" id="SSF55729">
    <property type="entry name" value="Acyl-CoA N-acyltransferases (Nat)"/>
    <property type="match status" value="1"/>
</dbReference>
<dbReference type="PANTHER" id="PTHR43800:SF1">
    <property type="entry name" value="PEPTIDYL-LYSINE N-ACETYLTRANSFERASE YJAB"/>
    <property type="match status" value="1"/>
</dbReference>
<comment type="caution">
    <text evidence="4">The sequence shown here is derived from an EMBL/GenBank/DDBJ whole genome shotgun (WGS) entry which is preliminary data.</text>
</comment>
<sequence length="162" mass="18425">MRSIVTSKIRHYEDRDLEQLLEVWEAASELAHPFLTAEFQAMVRESIANVYLVKAETWVFEDNSHVVGFIALIGSEVGAIFVQPERQKLGIGRQLMDKAVQLRSELEVEVFVANSIGRAFYDRYGFVPLEVTHHEPTGQDVLRMRFPAKEKAARHGVAGRKT</sequence>
<dbReference type="CDD" id="cd04301">
    <property type="entry name" value="NAT_SF"/>
    <property type="match status" value="1"/>
</dbReference>
<dbReference type="PROSITE" id="PS51186">
    <property type="entry name" value="GNAT"/>
    <property type="match status" value="1"/>
</dbReference>
<organism evidence="4 5">
    <name type="scientific">Blastopirellula marina DSM 3645</name>
    <dbReference type="NCBI Taxonomy" id="314230"/>
    <lineage>
        <taxon>Bacteria</taxon>
        <taxon>Pseudomonadati</taxon>
        <taxon>Planctomycetota</taxon>
        <taxon>Planctomycetia</taxon>
        <taxon>Pirellulales</taxon>
        <taxon>Pirellulaceae</taxon>
        <taxon>Blastopirellula</taxon>
    </lineage>
</organism>
<evidence type="ECO:0000259" key="3">
    <source>
        <dbReference type="PROSITE" id="PS51186"/>
    </source>
</evidence>
<dbReference type="InterPro" id="IPR000182">
    <property type="entry name" value="GNAT_dom"/>
</dbReference>
<evidence type="ECO:0000256" key="2">
    <source>
        <dbReference type="ARBA" id="ARBA00023315"/>
    </source>
</evidence>
<dbReference type="EMBL" id="AANZ01000014">
    <property type="protein sequence ID" value="EAQ79296.1"/>
    <property type="molecule type" value="Genomic_DNA"/>
</dbReference>
<dbReference type="Pfam" id="PF13508">
    <property type="entry name" value="Acetyltransf_7"/>
    <property type="match status" value="1"/>
</dbReference>
<dbReference type="AlphaFoldDB" id="A3ZVF0"/>
<keyword evidence="2" id="KW-0012">Acyltransferase</keyword>
<dbReference type="HOGENOM" id="CLU_013985_21_2_0"/>
<accession>A3ZVF0</accession>
<dbReference type="InterPro" id="IPR016181">
    <property type="entry name" value="Acyl_CoA_acyltransferase"/>
</dbReference>